<comment type="caution">
    <text evidence="1">The sequence shown here is derived from an EMBL/GenBank/DDBJ whole genome shotgun (WGS) entry which is preliminary data.</text>
</comment>
<accession>A0ABS3VUE7</accession>
<sequence>MPSPPRLWWQDIDPVVWRCFGQQEDLPRERNTAVLAALEELATRTPISTGLLHRHQRDRPRGISGQADRILIVLATGRR</sequence>
<proteinExistence type="predicted"/>
<organism evidence="1 2">
    <name type="scientific">Micromonospora echinofusca</name>
    <dbReference type="NCBI Taxonomy" id="47858"/>
    <lineage>
        <taxon>Bacteria</taxon>
        <taxon>Bacillati</taxon>
        <taxon>Actinomycetota</taxon>
        <taxon>Actinomycetes</taxon>
        <taxon>Micromonosporales</taxon>
        <taxon>Micromonosporaceae</taxon>
        <taxon>Micromonospora</taxon>
    </lineage>
</organism>
<dbReference type="EMBL" id="WVUH01000173">
    <property type="protein sequence ID" value="MBO4208160.1"/>
    <property type="molecule type" value="Genomic_DNA"/>
</dbReference>
<name>A0ABS3VUE7_MICEH</name>
<reference evidence="1 2" key="1">
    <citation type="submission" date="2019-12" db="EMBL/GenBank/DDBJ databases">
        <title>Whole genome sequencing of endophytic Actinobacterium Micromonospora sp. MPMI6T.</title>
        <authorList>
            <person name="Evv R."/>
            <person name="Podile A.R."/>
        </authorList>
    </citation>
    <scope>NUCLEOTIDE SEQUENCE [LARGE SCALE GENOMIC DNA]</scope>
    <source>
        <strain evidence="1 2">MPMI6</strain>
    </source>
</reference>
<evidence type="ECO:0000313" key="2">
    <source>
        <dbReference type="Proteomes" id="UP000823521"/>
    </source>
</evidence>
<evidence type="ECO:0000313" key="1">
    <source>
        <dbReference type="EMBL" id="MBO4208160.1"/>
    </source>
</evidence>
<keyword evidence="2" id="KW-1185">Reference proteome</keyword>
<protein>
    <submittedName>
        <fullName evidence="1">Uncharacterized protein</fullName>
    </submittedName>
</protein>
<dbReference type="Proteomes" id="UP000823521">
    <property type="component" value="Unassembled WGS sequence"/>
</dbReference>
<dbReference type="RefSeq" id="WP_208815141.1">
    <property type="nucleotide sequence ID" value="NZ_WVUH01000173.1"/>
</dbReference>
<gene>
    <name evidence="1" type="ORF">GSF22_19425</name>
</gene>